<feature type="transmembrane region" description="Helical" evidence="18">
    <location>
        <begin position="14"/>
        <end position="33"/>
    </location>
</feature>
<dbReference type="NCBIfam" id="TIGR00229">
    <property type="entry name" value="sensory_box"/>
    <property type="match status" value="2"/>
</dbReference>
<dbReference type="SMART" id="SM00387">
    <property type="entry name" value="HATPase_c"/>
    <property type="match status" value="1"/>
</dbReference>
<dbReference type="Pfam" id="PF00072">
    <property type="entry name" value="Response_reg"/>
    <property type="match status" value="2"/>
</dbReference>
<evidence type="ECO:0000256" key="13">
    <source>
        <dbReference type="ARBA" id="ARBA00023136"/>
    </source>
</evidence>
<comment type="subcellular location">
    <subcellularLocation>
        <location evidence="2">Cell membrane</location>
        <topology evidence="2">Multi-pass membrane protein</topology>
    </subcellularLocation>
</comment>
<comment type="catalytic activity">
    <reaction evidence="1">
        <text>ATP + protein L-histidine = ADP + protein N-phospho-L-histidine.</text>
        <dbReference type="EC" id="2.7.13.3"/>
    </reaction>
</comment>
<feature type="domain" description="HPt" evidence="23">
    <location>
        <begin position="1331"/>
        <end position="1426"/>
    </location>
</feature>
<evidence type="ECO:0000259" key="21">
    <source>
        <dbReference type="PROSITE" id="PS50112"/>
    </source>
</evidence>
<name>A0ABS7FIX3_9NEIS</name>
<evidence type="ECO:0000256" key="6">
    <source>
        <dbReference type="ARBA" id="ARBA00022679"/>
    </source>
</evidence>
<feature type="compositionally biased region" description="Pro residues" evidence="17">
    <location>
        <begin position="1300"/>
        <end position="1311"/>
    </location>
</feature>
<evidence type="ECO:0000256" key="15">
    <source>
        <dbReference type="PROSITE-ProRule" id="PRU00169"/>
    </source>
</evidence>
<feature type="compositionally biased region" description="Low complexity" evidence="17">
    <location>
        <begin position="1410"/>
        <end position="1421"/>
    </location>
</feature>
<dbReference type="EMBL" id="JAHDTB010000030">
    <property type="protein sequence ID" value="MBW8290030.1"/>
    <property type="molecule type" value="Genomic_DNA"/>
</dbReference>
<feature type="region of interest" description="Disordered" evidence="17">
    <location>
        <begin position="1296"/>
        <end position="1318"/>
    </location>
</feature>
<evidence type="ECO:0000313" key="24">
    <source>
        <dbReference type="EMBL" id="MBW8290030.1"/>
    </source>
</evidence>
<evidence type="ECO:0000313" key="25">
    <source>
        <dbReference type="Proteomes" id="UP000711178"/>
    </source>
</evidence>
<dbReference type="SMART" id="SM00091">
    <property type="entry name" value="PAS"/>
    <property type="match status" value="3"/>
</dbReference>
<feature type="modified residue" description="4-aspartylphosphate" evidence="15">
    <location>
        <position position="1084"/>
    </location>
</feature>
<dbReference type="SMART" id="SM00086">
    <property type="entry name" value="PAC"/>
    <property type="match status" value="3"/>
</dbReference>
<dbReference type="InterPro" id="IPR003661">
    <property type="entry name" value="HisK_dim/P_dom"/>
</dbReference>
<sequence>MSTFRSRIWSRPELRVAVVFVCTMIAVTAAVVFQTGLHQRQQLLSAYQIRLGYVTHTRDAILRNQFDQLARDVRFLSATPPVSGIVRASAHGGVDPQENSTMAAWHSRLASIFSAFLAANPEFSSVRFIGIANDGKELARVERNAQDQVEVTPAAKLQAHGDRDYMQETIRLETGQVYFSDINLGSRHRDASGNTAVPTIRVATPIRDAGGKTFGIVIINFDARNLLASLFQSIPVELKLYVTNQGGDYLAQPDPSRVFGFEKNLQWRWSDDFQPTTPLLGQPEGLQAYSSPHGTAYVRSINIPFNPAFPNHYCTVYAVLPDEAVAGMVATTRRATLATSLGIFLLIGAVASLYLRKYRQASARQAELAAIVESSHDAIIGCTPDGTVSSWNAGAEKMFLYPAAETLSRKLTELIVPPEIEPLLRELRQDGVQNSFNSSLHTREGLLLDVAITMSPIQSRDNRLSGFALTIRDITDQKATEKRIRELNASLEQQVEARTAQIRIYSALQNAILANAGYAIIATDLSGMITLFNPAAERMLGYRADEMIGRQPLTRLHRQSELAAQAASLSQELSEEIQAGFDAIVARSRHGLSNESQWTYTRRDGRLFPVQLTVSTLENEAGEASGYLGIAADITEREQDRRALESARDQLEKAAEVAELGIWRWEINSDTLEWNDRMFEIYDIPKSFRVFGLYYNHWRSRVHPDDIAMAEHKLQGALEGSDVYNPTFRIVRQDGEIRYLQAAALIEYEADGKPGRVLGINRDITSQREQEDWLLEAKAAADSANRAKSEFLANMSHEIRTPMNAILGMLQLLQQTGLDNRQADYTDKAATAARTLLAILNDILDFSRVEAGKLTLDPHPFSIDKLLRDIGVILSANVGDKDVEILFDIDPALPDEIVADALRLQQILINLSGNAIKFTERGEVVLSARLQQQDENRLTIAFAIRDTGIGISAEQCQRIFEGFSQAETSTARRYGGSGLGLAISQRLVSLMGGQLSVASEQGQGSTFSFTIECETAQPPPLAPPAGIVSLHNLSCLVIEDNDTARQTQSAILRSFGWQVDVAGSGEEALAMVAEGRDYNIVLIDWKMPGMDGWETCSRLRAMQSGRHTPVIVMVSAYGRELFAQRQQRDPDLFDSMLVKPVTASMLFDAVADAQASHGEPAPTPIRPANLAPRLSRLRLLLVEDNPTNQQVARELLGHEGAEVAVADCGQAALQAVHDAAPLYDLVLMDIQMPDMDGYTVTRRIRADHPADQLPIIAMTANVMPADREAALEAGMNDHVGKPFDLAQLVEVIQRHTGRPAAPPPAPPPQPRPADGKQTLNSQAAIPRFGGNLQIYRHTLLSFCDEIHSLLRDLEDARASQRRDKAVQALHTLKGLAATVGAEELAALAAAEEKTMRDPEQRWPDNPEPLRQAAQRAEAAAQEEAERLPHGAAPAARADTDAEDLHIGLASLRHMLNTANLEAMHVFEQLRQQHYHAMPGEFDQLSDAIMRMNFAAAARLCADILQRAKVDQL</sequence>
<protein>
    <recommendedName>
        <fullName evidence="3">histidine kinase</fullName>
        <ecNumber evidence="3">2.7.13.3</ecNumber>
    </recommendedName>
</protein>
<dbReference type="InterPro" id="IPR013767">
    <property type="entry name" value="PAS_fold"/>
</dbReference>
<dbReference type="CDD" id="cd00082">
    <property type="entry name" value="HisKA"/>
    <property type="match status" value="1"/>
</dbReference>
<dbReference type="InterPro" id="IPR001789">
    <property type="entry name" value="Sig_transdc_resp-reg_receiver"/>
</dbReference>
<dbReference type="SMART" id="SM00388">
    <property type="entry name" value="HisKA"/>
    <property type="match status" value="1"/>
</dbReference>
<feature type="domain" description="PAC" evidence="22">
    <location>
        <begin position="594"/>
        <end position="646"/>
    </location>
</feature>
<dbReference type="EC" id="2.7.13.3" evidence="3"/>
<evidence type="ECO:0000256" key="2">
    <source>
        <dbReference type="ARBA" id="ARBA00004651"/>
    </source>
</evidence>
<dbReference type="Pfam" id="PF02518">
    <property type="entry name" value="HATPase_c"/>
    <property type="match status" value="1"/>
</dbReference>
<dbReference type="Pfam" id="PF00989">
    <property type="entry name" value="PAS"/>
    <property type="match status" value="2"/>
</dbReference>
<dbReference type="PANTHER" id="PTHR45339:SF1">
    <property type="entry name" value="HYBRID SIGNAL TRANSDUCTION HISTIDINE KINASE J"/>
    <property type="match status" value="1"/>
</dbReference>
<evidence type="ECO:0000256" key="4">
    <source>
        <dbReference type="ARBA" id="ARBA00022475"/>
    </source>
</evidence>
<dbReference type="PANTHER" id="PTHR45339">
    <property type="entry name" value="HYBRID SIGNAL TRANSDUCTION HISTIDINE KINASE J"/>
    <property type="match status" value="1"/>
</dbReference>
<dbReference type="PROSITE" id="PS50112">
    <property type="entry name" value="PAS"/>
    <property type="match status" value="2"/>
</dbReference>
<keyword evidence="16" id="KW-0175">Coiled coil</keyword>
<dbReference type="Pfam" id="PF21623">
    <property type="entry name" value="HK_sensor_dom_bact"/>
    <property type="match status" value="1"/>
</dbReference>
<keyword evidence="13 18" id="KW-0472">Membrane</keyword>
<dbReference type="Pfam" id="PF01627">
    <property type="entry name" value="Hpt"/>
    <property type="match status" value="1"/>
</dbReference>
<evidence type="ECO:0000259" key="20">
    <source>
        <dbReference type="PROSITE" id="PS50110"/>
    </source>
</evidence>
<dbReference type="CDD" id="cd17546">
    <property type="entry name" value="REC_hyHK_CKI1_RcsC-like"/>
    <property type="match status" value="2"/>
</dbReference>
<dbReference type="PROSITE" id="PS50110">
    <property type="entry name" value="RESPONSE_REGULATORY"/>
    <property type="match status" value="2"/>
</dbReference>
<dbReference type="InterPro" id="IPR011006">
    <property type="entry name" value="CheY-like_superfamily"/>
</dbReference>
<dbReference type="CDD" id="cd16922">
    <property type="entry name" value="HATPase_EvgS-ArcB-TorS-like"/>
    <property type="match status" value="1"/>
</dbReference>
<dbReference type="SUPFAM" id="SSF103190">
    <property type="entry name" value="Sensory domain-like"/>
    <property type="match status" value="1"/>
</dbReference>
<dbReference type="InterPro" id="IPR036641">
    <property type="entry name" value="HPT_dom_sf"/>
</dbReference>
<evidence type="ECO:0000256" key="11">
    <source>
        <dbReference type="ARBA" id="ARBA00022989"/>
    </source>
</evidence>
<dbReference type="InterPro" id="IPR036890">
    <property type="entry name" value="HATPase_C_sf"/>
</dbReference>
<dbReference type="PRINTS" id="PR00344">
    <property type="entry name" value="BCTRLSENSOR"/>
</dbReference>
<dbReference type="SMART" id="SM00448">
    <property type="entry name" value="REC"/>
    <property type="match status" value="2"/>
</dbReference>
<comment type="caution">
    <text evidence="24">The sequence shown here is derived from an EMBL/GenBank/DDBJ whole genome shotgun (WGS) entry which is preliminary data.</text>
</comment>
<dbReference type="SUPFAM" id="SSF55785">
    <property type="entry name" value="PYP-like sensor domain (PAS domain)"/>
    <property type="match status" value="3"/>
</dbReference>
<dbReference type="InterPro" id="IPR000700">
    <property type="entry name" value="PAS-assoc_C"/>
</dbReference>
<gene>
    <name evidence="24" type="ORF">KIF53_20530</name>
</gene>
<dbReference type="Proteomes" id="UP000711178">
    <property type="component" value="Unassembled WGS sequence"/>
</dbReference>
<dbReference type="InterPro" id="IPR035965">
    <property type="entry name" value="PAS-like_dom_sf"/>
</dbReference>
<evidence type="ECO:0000256" key="14">
    <source>
        <dbReference type="PROSITE-ProRule" id="PRU00110"/>
    </source>
</evidence>
<evidence type="ECO:0000256" key="1">
    <source>
        <dbReference type="ARBA" id="ARBA00000085"/>
    </source>
</evidence>
<dbReference type="InterPro" id="IPR004358">
    <property type="entry name" value="Sig_transdc_His_kin-like_C"/>
</dbReference>
<keyword evidence="6" id="KW-0808">Transferase</keyword>
<evidence type="ECO:0000256" key="17">
    <source>
        <dbReference type="SAM" id="MobiDB-lite"/>
    </source>
</evidence>
<feature type="domain" description="Response regulatory" evidence="20">
    <location>
        <begin position="1034"/>
        <end position="1154"/>
    </location>
</feature>
<dbReference type="SUPFAM" id="SSF47226">
    <property type="entry name" value="Histidine-containing phosphotransfer domain, HPT domain"/>
    <property type="match status" value="1"/>
</dbReference>
<evidence type="ECO:0000256" key="16">
    <source>
        <dbReference type="SAM" id="Coils"/>
    </source>
</evidence>
<dbReference type="InterPro" id="IPR036097">
    <property type="entry name" value="HisK_dim/P_sf"/>
</dbReference>
<feature type="modified residue" description="4-aspartylphosphate" evidence="15">
    <location>
        <position position="1229"/>
    </location>
</feature>
<dbReference type="PROSITE" id="PS50113">
    <property type="entry name" value="PAC"/>
    <property type="match status" value="3"/>
</dbReference>
<dbReference type="SUPFAM" id="SSF55874">
    <property type="entry name" value="ATPase domain of HSP90 chaperone/DNA topoisomerase II/histidine kinase"/>
    <property type="match status" value="1"/>
</dbReference>
<feature type="domain" description="PAS" evidence="21">
    <location>
        <begin position="512"/>
        <end position="576"/>
    </location>
</feature>
<dbReference type="SUPFAM" id="SSF52172">
    <property type="entry name" value="CheY-like"/>
    <property type="match status" value="2"/>
</dbReference>
<dbReference type="PROSITE" id="PS50894">
    <property type="entry name" value="HPT"/>
    <property type="match status" value="1"/>
</dbReference>
<dbReference type="Pfam" id="PF00512">
    <property type="entry name" value="HisKA"/>
    <property type="match status" value="1"/>
</dbReference>
<dbReference type="Pfam" id="PF08447">
    <property type="entry name" value="PAS_3"/>
    <property type="match status" value="1"/>
</dbReference>
<feature type="modified residue" description="Phosphohistidine" evidence="14">
    <location>
        <position position="1370"/>
    </location>
</feature>
<feature type="transmembrane region" description="Helical" evidence="18">
    <location>
        <begin position="335"/>
        <end position="355"/>
    </location>
</feature>
<feature type="compositionally biased region" description="Basic and acidic residues" evidence="17">
    <location>
        <begin position="1393"/>
        <end position="1404"/>
    </location>
</feature>
<dbReference type="InterPro" id="IPR029151">
    <property type="entry name" value="Sensor-like_sf"/>
</dbReference>
<dbReference type="InterPro" id="IPR008207">
    <property type="entry name" value="Sig_transdc_His_kin_Hpt_dom"/>
</dbReference>
<dbReference type="Gene3D" id="2.10.70.100">
    <property type="match status" value="1"/>
</dbReference>
<keyword evidence="11 18" id="KW-1133">Transmembrane helix</keyword>
<dbReference type="Gene3D" id="3.30.450.20">
    <property type="entry name" value="PAS domain"/>
    <property type="match status" value="4"/>
</dbReference>
<feature type="domain" description="PAC" evidence="22">
    <location>
        <begin position="434"/>
        <end position="486"/>
    </location>
</feature>
<keyword evidence="5 15" id="KW-0597">Phosphoprotein</keyword>
<keyword evidence="10" id="KW-0067">ATP-binding</keyword>
<dbReference type="InterPro" id="IPR000014">
    <property type="entry name" value="PAS"/>
</dbReference>
<dbReference type="InterPro" id="IPR003594">
    <property type="entry name" value="HATPase_dom"/>
</dbReference>
<evidence type="ECO:0000256" key="12">
    <source>
        <dbReference type="ARBA" id="ARBA00023012"/>
    </source>
</evidence>
<accession>A0ABS7FIX3</accession>
<feature type="domain" description="PAS" evidence="21">
    <location>
        <begin position="364"/>
        <end position="435"/>
    </location>
</feature>
<evidence type="ECO:0000259" key="22">
    <source>
        <dbReference type="PROSITE" id="PS50113"/>
    </source>
</evidence>
<evidence type="ECO:0000256" key="3">
    <source>
        <dbReference type="ARBA" id="ARBA00012438"/>
    </source>
</evidence>
<evidence type="ECO:0000256" key="5">
    <source>
        <dbReference type="ARBA" id="ARBA00022553"/>
    </source>
</evidence>
<keyword evidence="4" id="KW-1003">Cell membrane</keyword>
<feature type="domain" description="PAC" evidence="22">
    <location>
        <begin position="724"/>
        <end position="776"/>
    </location>
</feature>
<keyword evidence="12" id="KW-0902">Two-component regulatory system</keyword>
<dbReference type="CDD" id="cd00130">
    <property type="entry name" value="PAS"/>
    <property type="match status" value="3"/>
</dbReference>
<dbReference type="Gene3D" id="3.40.50.2300">
    <property type="match status" value="2"/>
</dbReference>
<dbReference type="Gene3D" id="1.20.120.160">
    <property type="entry name" value="HPT domain"/>
    <property type="match status" value="1"/>
</dbReference>
<organism evidence="24 25">
    <name type="scientific">Chromobacterium subtsugae</name>
    <dbReference type="NCBI Taxonomy" id="251747"/>
    <lineage>
        <taxon>Bacteria</taxon>
        <taxon>Pseudomonadati</taxon>
        <taxon>Pseudomonadota</taxon>
        <taxon>Betaproteobacteria</taxon>
        <taxon>Neisseriales</taxon>
        <taxon>Chromobacteriaceae</taxon>
        <taxon>Chromobacterium</taxon>
    </lineage>
</organism>
<dbReference type="InterPro" id="IPR001610">
    <property type="entry name" value="PAC"/>
</dbReference>
<feature type="coiled-coil region" evidence="16">
    <location>
        <begin position="634"/>
        <end position="661"/>
    </location>
</feature>
<keyword evidence="8" id="KW-0547">Nucleotide-binding</keyword>
<feature type="domain" description="Histidine kinase" evidence="19">
    <location>
        <begin position="794"/>
        <end position="1015"/>
    </location>
</feature>
<keyword evidence="9" id="KW-0418">Kinase</keyword>
<dbReference type="InterPro" id="IPR048760">
    <property type="entry name" value="VP0354-like_sensor_dom"/>
</dbReference>
<evidence type="ECO:0000256" key="18">
    <source>
        <dbReference type="SAM" id="Phobius"/>
    </source>
</evidence>
<dbReference type="InterPro" id="IPR005467">
    <property type="entry name" value="His_kinase_dom"/>
</dbReference>
<dbReference type="RefSeq" id="WP_043580758.1">
    <property type="nucleotide sequence ID" value="NZ_CP142381.1"/>
</dbReference>
<evidence type="ECO:0000256" key="8">
    <source>
        <dbReference type="ARBA" id="ARBA00022741"/>
    </source>
</evidence>
<dbReference type="Gene3D" id="3.30.565.10">
    <property type="entry name" value="Histidine kinase-like ATPase, C-terminal domain"/>
    <property type="match status" value="1"/>
</dbReference>
<evidence type="ECO:0000259" key="23">
    <source>
        <dbReference type="PROSITE" id="PS50894"/>
    </source>
</evidence>
<reference evidence="24 25" key="1">
    <citation type="submission" date="2021-05" db="EMBL/GenBank/DDBJ databases">
        <title>Draft Whole Genome Sequencing Of Biosensor Chromobacterium violaceum Strain CV026 Reveals A Regulatory RNA In Chromobacterium violaceum Phenotype Regulatory Network.</title>
        <authorList>
            <person name="Hong K.W."/>
            <person name="Chan K.G."/>
            <person name="Chang C.-Y."/>
        </authorList>
    </citation>
    <scope>NUCLEOTIDE SEQUENCE [LARGE SCALE GENOMIC DNA]</scope>
    <source>
        <strain evidence="24 25">ATCC 31532</strain>
    </source>
</reference>
<feature type="region of interest" description="Disordered" evidence="17">
    <location>
        <begin position="1393"/>
        <end position="1438"/>
    </location>
</feature>
<dbReference type="SUPFAM" id="SSF47384">
    <property type="entry name" value="Homodimeric domain of signal transducing histidine kinase"/>
    <property type="match status" value="1"/>
</dbReference>
<evidence type="ECO:0000256" key="10">
    <source>
        <dbReference type="ARBA" id="ARBA00022840"/>
    </source>
</evidence>
<evidence type="ECO:0000259" key="19">
    <source>
        <dbReference type="PROSITE" id="PS50109"/>
    </source>
</evidence>
<dbReference type="GeneID" id="89684844"/>
<dbReference type="Gene3D" id="1.10.287.130">
    <property type="match status" value="1"/>
</dbReference>
<keyword evidence="25" id="KW-1185">Reference proteome</keyword>
<dbReference type="InterPro" id="IPR013655">
    <property type="entry name" value="PAS_fold_3"/>
</dbReference>
<feature type="domain" description="Response regulatory" evidence="20">
    <location>
        <begin position="1178"/>
        <end position="1296"/>
    </location>
</feature>
<keyword evidence="7 18" id="KW-0812">Transmembrane</keyword>
<dbReference type="SMART" id="SM00073">
    <property type="entry name" value="HPT"/>
    <property type="match status" value="1"/>
</dbReference>
<evidence type="ECO:0000256" key="7">
    <source>
        <dbReference type="ARBA" id="ARBA00022692"/>
    </source>
</evidence>
<dbReference type="PROSITE" id="PS50109">
    <property type="entry name" value="HIS_KIN"/>
    <property type="match status" value="1"/>
</dbReference>
<proteinExistence type="predicted"/>
<evidence type="ECO:0000256" key="9">
    <source>
        <dbReference type="ARBA" id="ARBA00022777"/>
    </source>
</evidence>